<reference evidence="2 3" key="1">
    <citation type="submission" date="2015-01" db="EMBL/GenBank/DDBJ databases">
        <title>The Genome Sequence of Cladophialophora immunda CBS83496.</title>
        <authorList>
            <consortium name="The Broad Institute Genomics Platform"/>
            <person name="Cuomo C."/>
            <person name="de Hoog S."/>
            <person name="Gorbushina A."/>
            <person name="Stielow B."/>
            <person name="Teixiera M."/>
            <person name="Abouelleil A."/>
            <person name="Chapman S.B."/>
            <person name="Priest M."/>
            <person name="Young S.K."/>
            <person name="Wortman J."/>
            <person name="Nusbaum C."/>
            <person name="Birren B."/>
        </authorList>
    </citation>
    <scope>NUCLEOTIDE SEQUENCE [LARGE SCALE GENOMIC DNA]</scope>
    <source>
        <strain evidence="2 3">CBS 83496</strain>
    </source>
</reference>
<dbReference type="RefSeq" id="XP_016252431.1">
    <property type="nucleotide sequence ID" value="XM_016390529.1"/>
</dbReference>
<evidence type="ECO:0000256" key="1">
    <source>
        <dbReference type="SAM" id="MobiDB-lite"/>
    </source>
</evidence>
<protein>
    <submittedName>
        <fullName evidence="2">Uncharacterized protein</fullName>
    </submittedName>
</protein>
<feature type="region of interest" description="Disordered" evidence="1">
    <location>
        <begin position="251"/>
        <end position="299"/>
    </location>
</feature>
<dbReference type="Proteomes" id="UP000054466">
    <property type="component" value="Unassembled WGS sequence"/>
</dbReference>
<dbReference type="OrthoDB" id="4153356at2759"/>
<name>A0A0D2CQH1_9EURO</name>
<dbReference type="GeneID" id="27342969"/>
<dbReference type="HOGENOM" id="CLU_930673_0_0_1"/>
<dbReference type="VEuPathDB" id="FungiDB:PV07_03775"/>
<evidence type="ECO:0000313" key="3">
    <source>
        <dbReference type="Proteomes" id="UP000054466"/>
    </source>
</evidence>
<proteinExistence type="predicted"/>
<feature type="compositionally biased region" description="Acidic residues" evidence="1">
    <location>
        <begin position="255"/>
        <end position="272"/>
    </location>
</feature>
<evidence type="ECO:0000313" key="2">
    <source>
        <dbReference type="EMBL" id="KIW32215.1"/>
    </source>
</evidence>
<organism evidence="2 3">
    <name type="scientific">Cladophialophora immunda</name>
    <dbReference type="NCBI Taxonomy" id="569365"/>
    <lineage>
        <taxon>Eukaryota</taxon>
        <taxon>Fungi</taxon>
        <taxon>Dikarya</taxon>
        <taxon>Ascomycota</taxon>
        <taxon>Pezizomycotina</taxon>
        <taxon>Eurotiomycetes</taxon>
        <taxon>Chaetothyriomycetidae</taxon>
        <taxon>Chaetothyriales</taxon>
        <taxon>Herpotrichiellaceae</taxon>
        <taxon>Cladophialophora</taxon>
    </lineage>
</organism>
<keyword evidence="3" id="KW-1185">Reference proteome</keyword>
<dbReference type="AlphaFoldDB" id="A0A0D2CQH1"/>
<gene>
    <name evidence="2" type="ORF">PV07_03775</name>
</gene>
<sequence length="299" mass="33060">MANLAALTLTSCEYCPLWLSSNRTKSTFQPLILLISHRLFKMRAQPAESKWANVDVSYTSALWEEHVVASEVFILPTVVSGQGTRQLLSIIDQAVDELSVQARELAHQAKTADHEQIAVKCATIHGHHRKQQPQSSDLKELSAKIHALRVIEDFELYAALVQRAAGVAEHLVGKFEQLQKVAQGVLTEQEEKGNELTQTPEGIKKLTISIKCVDTIWADIISSWTKLKKLRKEIQEEKVALPPVRQHLKAIGANAEDDDGEAAEGDDQEDSVFDGATTGSHATTLEDVPKEEQGESEMP</sequence>
<dbReference type="EMBL" id="KN847041">
    <property type="protein sequence ID" value="KIW32215.1"/>
    <property type="molecule type" value="Genomic_DNA"/>
</dbReference>
<accession>A0A0D2CQH1</accession>